<dbReference type="PROSITE" id="PS00880">
    <property type="entry name" value="ACB_1"/>
    <property type="match status" value="1"/>
</dbReference>
<dbReference type="SUPFAM" id="SSF47027">
    <property type="entry name" value="Acyl-CoA binding protein"/>
    <property type="match status" value="1"/>
</dbReference>
<dbReference type="PROSITE" id="PS50297">
    <property type="entry name" value="ANK_REP_REGION"/>
    <property type="match status" value="1"/>
</dbReference>
<dbReference type="InterPro" id="IPR035984">
    <property type="entry name" value="Acyl-CoA-binding_sf"/>
</dbReference>
<dbReference type="InterPro" id="IPR022408">
    <property type="entry name" value="Acyl-CoA-binding_prot_CS"/>
</dbReference>
<keyword evidence="3" id="KW-0040">ANK repeat</keyword>
<dbReference type="PANTHER" id="PTHR24119">
    <property type="entry name" value="ACYL-COA-BINDING DOMAIN-CONTAINING PROTEIN 6"/>
    <property type="match status" value="1"/>
</dbReference>
<dbReference type="InterPro" id="IPR014352">
    <property type="entry name" value="FERM/acyl-CoA-bd_prot_sf"/>
</dbReference>
<dbReference type="SUPFAM" id="SSF48403">
    <property type="entry name" value="Ankyrin repeat"/>
    <property type="match status" value="1"/>
</dbReference>
<evidence type="ECO:0000256" key="2">
    <source>
        <dbReference type="ARBA" id="ARBA00022737"/>
    </source>
</evidence>
<dbReference type="GO" id="GO:0000062">
    <property type="term" value="F:fatty-acyl-CoA binding"/>
    <property type="evidence" value="ECO:0007669"/>
    <property type="project" value="InterPro"/>
</dbReference>
<protein>
    <recommendedName>
        <fullName evidence="1">Acyl-CoA-binding domain-containing protein 6</fullName>
    </recommendedName>
</protein>
<dbReference type="SMART" id="SM00248">
    <property type="entry name" value="ANK"/>
    <property type="match status" value="2"/>
</dbReference>
<accession>A0A7R8WC96</accession>
<dbReference type="PROSITE" id="PS51228">
    <property type="entry name" value="ACB_2"/>
    <property type="match status" value="1"/>
</dbReference>
<dbReference type="OrthoDB" id="407325at2759"/>
<dbReference type="InterPro" id="IPR000582">
    <property type="entry name" value="Acyl-CoA-binding_protein"/>
</dbReference>
<dbReference type="PROSITE" id="PS50088">
    <property type="entry name" value="ANK_REPEAT"/>
    <property type="match status" value="1"/>
</dbReference>
<dbReference type="EMBL" id="OB661778">
    <property type="protein sequence ID" value="CAD7228960.1"/>
    <property type="molecule type" value="Genomic_DNA"/>
</dbReference>
<sequence length="152" mass="16059">MAHVADVDGFESDGGNETNSDFQSACDVVTSLAGSLSQQRLLQLYGLYKQATEGPCSAPKPGLLHWACDRGHLNLVEFLVLNGGCDVNIRDRDGSTPLHYAATIGNAEVVELLLTKLGADPSIKDEEGLTALDAADSKTVKDLISEALKSVS</sequence>
<dbReference type="InterPro" id="IPR002110">
    <property type="entry name" value="Ankyrin_rpt"/>
</dbReference>
<dbReference type="PANTHER" id="PTHR24119:SF0">
    <property type="entry name" value="ACYL-COA-BINDING DOMAIN-CONTAINING PROTEIN 6"/>
    <property type="match status" value="1"/>
</dbReference>
<dbReference type="Pfam" id="PF12796">
    <property type="entry name" value="Ank_2"/>
    <property type="match status" value="1"/>
</dbReference>
<evidence type="ECO:0000256" key="3">
    <source>
        <dbReference type="ARBA" id="ARBA00023043"/>
    </source>
</evidence>
<evidence type="ECO:0000313" key="5">
    <source>
        <dbReference type="EMBL" id="CAD7228960.1"/>
    </source>
</evidence>
<dbReference type="Gene3D" id="1.20.80.10">
    <property type="match status" value="1"/>
</dbReference>
<dbReference type="InterPro" id="IPR036770">
    <property type="entry name" value="Ankyrin_rpt-contain_sf"/>
</dbReference>
<keyword evidence="2" id="KW-0677">Repeat</keyword>
<dbReference type="PRINTS" id="PR01415">
    <property type="entry name" value="ANKYRIN"/>
</dbReference>
<dbReference type="AlphaFoldDB" id="A0A7R8WC96"/>
<gene>
    <name evidence="5" type="ORF">CTOB1V02_LOCUS6837</name>
</gene>
<reference evidence="5" key="1">
    <citation type="submission" date="2020-11" db="EMBL/GenBank/DDBJ databases">
        <authorList>
            <person name="Tran Van P."/>
        </authorList>
    </citation>
    <scope>NUCLEOTIDE SEQUENCE</scope>
</reference>
<proteinExistence type="predicted"/>
<dbReference type="Gene3D" id="1.25.40.20">
    <property type="entry name" value="Ankyrin repeat-containing domain"/>
    <property type="match status" value="1"/>
</dbReference>
<evidence type="ECO:0000256" key="4">
    <source>
        <dbReference type="ARBA" id="ARBA00023121"/>
    </source>
</evidence>
<name>A0A7R8WC96_9CRUS</name>
<evidence type="ECO:0000256" key="1">
    <source>
        <dbReference type="ARBA" id="ARBA00018419"/>
    </source>
</evidence>
<organism evidence="5">
    <name type="scientific">Cyprideis torosa</name>
    <dbReference type="NCBI Taxonomy" id="163714"/>
    <lineage>
        <taxon>Eukaryota</taxon>
        <taxon>Metazoa</taxon>
        <taxon>Ecdysozoa</taxon>
        <taxon>Arthropoda</taxon>
        <taxon>Crustacea</taxon>
        <taxon>Oligostraca</taxon>
        <taxon>Ostracoda</taxon>
        <taxon>Podocopa</taxon>
        <taxon>Podocopida</taxon>
        <taxon>Cytherocopina</taxon>
        <taxon>Cytheroidea</taxon>
        <taxon>Cytherideidae</taxon>
        <taxon>Cyprideis</taxon>
    </lineage>
</organism>
<keyword evidence="4" id="KW-0446">Lipid-binding</keyword>